<dbReference type="SUPFAM" id="SSF54593">
    <property type="entry name" value="Glyoxalase/Bleomycin resistance protein/Dihydroxybiphenyl dioxygenase"/>
    <property type="match status" value="1"/>
</dbReference>
<dbReference type="Proteomes" id="UP000030004">
    <property type="component" value="Unassembled WGS sequence"/>
</dbReference>
<keyword evidence="3" id="KW-1185">Reference proteome</keyword>
<name>A0A0A0EFN0_9RHOB</name>
<accession>A0A0A0EFN0</accession>
<dbReference type="OrthoDB" id="9807407at2"/>
<evidence type="ECO:0000313" key="2">
    <source>
        <dbReference type="EMBL" id="KGM49209.1"/>
    </source>
</evidence>
<proteinExistence type="predicted"/>
<dbReference type="InterPro" id="IPR029068">
    <property type="entry name" value="Glyas_Bleomycin-R_OHBP_Dase"/>
</dbReference>
<dbReference type="InterPro" id="IPR037523">
    <property type="entry name" value="VOC_core"/>
</dbReference>
<sequence length="118" mass="12487">MKLNYAVVGTNDMAAAKGFYDALFDGMGLQSFAPSDRMTYWMGADFAFAAAIPFDTQPATVGNGTMIGFCVGDAEDVARIHARALELGGTCEGAPGQRGPKFSSYVRDLDGNKLCLSD</sequence>
<dbReference type="RefSeq" id="WP_043748365.1">
    <property type="nucleotide sequence ID" value="NZ_AQQX01000003.1"/>
</dbReference>
<evidence type="ECO:0000259" key="1">
    <source>
        <dbReference type="PROSITE" id="PS51819"/>
    </source>
</evidence>
<protein>
    <submittedName>
        <fullName evidence="2">Glyoxalase</fullName>
    </submittedName>
</protein>
<dbReference type="eggNOG" id="COG0346">
    <property type="taxonomic scope" value="Bacteria"/>
</dbReference>
<reference evidence="2 3" key="1">
    <citation type="journal article" date="2015" name="Antonie Van Leeuwenhoek">
        <title>Pseudooceanicola atlanticus gen. nov. sp. nov., isolated from surface seawater of the Atlantic Ocean and reclassification of Oceanicola batsensis, Oceanicola marinus, Oceanicola nitratireducens, Oceanicola nanhaiensis, Oceanicola antarcticus and Oceanicola flagellatus, as Pseudooceanicola batsensis comb. nov., Pseudooceanicola marinus comb. nov., Pseudooceanicola nitratireducens comb. nov., Pseudooceanicola nanhaiensis comb. nov., Pseudooceanicola antarcticus comb. nov., and Pseudooceanicola flagellatus comb. nov.</title>
        <authorList>
            <person name="Lai Q."/>
            <person name="Li G."/>
            <person name="Liu X."/>
            <person name="Du Y."/>
            <person name="Sun F."/>
            <person name="Shao Z."/>
        </authorList>
    </citation>
    <scope>NUCLEOTIDE SEQUENCE [LARGE SCALE GENOMIC DNA]</scope>
    <source>
        <strain evidence="2 3">22II-s11g</strain>
    </source>
</reference>
<organism evidence="2 3">
    <name type="scientific">Pseudooceanicola atlanticus</name>
    <dbReference type="NCBI Taxonomy" id="1461694"/>
    <lineage>
        <taxon>Bacteria</taxon>
        <taxon>Pseudomonadati</taxon>
        <taxon>Pseudomonadota</taxon>
        <taxon>Alphaproteobacteria</taxon>
        <taxon>Rhodobacterales</taxon>
        <taxon>Paracoccaceae</taxon>
        <taxon>Pseudooceanicola</taxon>
    </lineage>
</organism>
<dbReference type="STRING" id="1461694.ATO9_11130"/>
<dbReference type="Pfam" id="PF00903">
    <property type="entry name" value="Glyoxalase"/>
    <property type="match status" value="1"/>
</dbReference>
<dbReference type="PANTHER" id="PTHR35006:SF1">
    <property type="entry name" value="BLL2941 PROTEIN"/>
    <property type="match status" value="1"/>
</dbReference>
<dbReference type="AlphaFoldDB" id="A0A0A0EFN0"/>
<dbReference type="PROSITE" id="PS51819">
    <property type="entry name" value="VOC"/>
    <property type="match status" value="1"/>
</dbReference>
<evidence type="ECO:0000313" key="3">
    <source>
        <dbReference type="Proteomes" id="UP000030004"/>
    </source>
</evidence>
<dbReference type="EMBL" id="AQQX01000003">
    <property type="protein sequence ID" value="KGM49209.1"/>
    <property type="molecule type" value="Genomic_DNA"/>
</dbReference>
<feature type="domain" description="VOC" evidence="1">
    <location>
        <begin position="2"/>
        <end position="118"/>
    </location>
</feature>
<dbReference type="Gene3D" id="3.10.180.10">
    <property type="entry name" value="2,3-Dihydroxybiphenyl 1,2-Dioxygenase, domain 1"/>
    <property type="match status" value="1"/>
</dbReference>
<gene>
    <name evidence="2" type="ORF">ATO9_11130</name>
</gene>
<dbReference type="InterPro" id="IPR004360">
    <property type="entry name" value="Glyas_Fos-R_dOase_dom"/>
</dbReference>
<dbReference type="PANTHER" id="PTHR35006">
    <property type="entry name" value="GLYOXALASE FAMILY PROTEIN (AFU_ORTHOLOGUE AFUA_5G14830)"/>
    <property type="match status" value="1"/>
</dbReference>
<dbReference type="CDD" id="cd07262">
    <property type="entry name" value="VOC_like"/>
    <property type="match status" value="1"/>
</dbReference>
<comment type="caution">
    <text evidence="2">The sequence shown here is derived from an EMBL/GenBank/DDBJ whole genome shotgun (WGS) entry which is preliminary data.</text>
</comment>